<sequence>MIELKSLIFPSLVTLVSLIVYFVLIINVGRARSKYNVPVPQTSGNPDFERVFRVQQNTLEQLILFLPNLWLFSLFISPIWGAGIGTIWVIGRIIYAWGYYQAAEKRILGFAINSLSTMVLIIGSLVGIIKIFATGV</sequence>
<evidence type="ECO:0000256" key="5">
    <source>
        <dbReference type="SAM" id="Phobius"/>
    </source>
</evidence>
<evidence type="ECO:0000256" key="2">
    <source>
        <dbReference type="ARBA" id="ARBA00022692"/>
    </source>
</evidence>
<dbReference type="PANTHER" id="PTHR10250:SF15">
    <property type="entry name" value="MICROSOMAL GLUTATHIONE S-TRANSFERASE-RELATED"/>
    <property type="match status" value="1"/>
</dbReference>
<comment type="caution">
    <text evidence="6">The sequence shown here is derived from an EMBL/GenBank/DDBJ whole genome shotgun (WGS) entry which is preliminary data.</text>
</comment>
<evidence type="ECO:0000256" key="1">
    <source>
        <dbReference type="ARBA" id="ARBA00004141"/>
    </source>
</evidence>
<dbReference type="GO" id="GO:0006691">
    <property type="term" value="P:leukotriene metabolic process"/>
    <property type="evidence" value="ECO:0007669"/>
    <property type="project" value="UniProtKB-ARBA"/>
</dbReference>
<organism evidence="6 7">
    <name type="scientific">Limnofasciculus baicalensis BBK-W-15</name>
    <dbReference type="NCBI Taxonomy" id="2699891"/>
    <lineage>
        <taxon>Bacteria</taxon>
        <taxon>Bacillati</taxon>
        <taxon>Cyanobacteriota</taxon>
        <taxon>Cyanophyceae</taxon>
        <taxon>Coleofasciculales</taxon>
        <taxon>Coleofasciculaceae</taxon>
        <taxon>Limnofasciculus</taxon>
        <taxon>Limnofasciculus baicalensis</taxon>
    </lineage>
</organism>
<dbReference type="Proteomes" id="UP001204953">
    <property type="component" value="Unassembled WGS sequence"/>
</dbReference>
<protein>
    <submittedName>
        <fullName evidence="6">MAPEG family protein</fullName>
    </submittedName>
</protein>
<evidence type="ECO:0000313" key="6">
    <source>
        <dbReference type="EMBL" id="MCP2727936.1"/>
    </source>
</evidence>
<accession>A0AAE3KLQ7</accession>
<dbReference type="EMBL" id="JAMZMM010000032">
    <property type="protein sequence ID" value="MCP2727936.1"/>
    <property type="molecule type" value="Genomic_DNA"/>
</dbReference>
<dbReference type="InterPro" id="IPR023352">
    <property type="entry name" value="MAPEG-like_dom_sf"/>
</dbReference>
<comment type="subcellular location">
    <subcellularLocation>
        <location evidence="1">Membrane</location>
        <topology evidence="1">Multi-pass membrane protein</topology>
    </subcellularLocation>
</comment>
<keyword evidence="4 5" id="KW-0472">Membrane</keyword>
<dbReference type="PANTHER" id="PTHR10250">
    <property type="entry name" value="MICROSOMAL GLUTATHIONE S-TRANSFERASE"/>
    <property type="match status" value="1"/>
</dbReference>
<keyword evidence="3 5" id="KW-1133">Transmembrane helix</keyword>
<dbReference type="Pfam" id="PF01124">
    <property type="entry name" value="MAPEG"/>
    <property type="match status" value="1"/>
</dbReference>
<proteinExistence type="predicted"/>
<evidence type="ECO:0000313" key="7">
    <source>
        <dbReference type="Proteomes" id="UP001204953"/>
    </source>
</evidence>
<dbReference type="GO" id="GO:0004602">
    <property type="term" value="F:glutathione peroxidase activity"/>
    <property type="evidence" value="ECO:0007669"/>
    <property type="project" value="TreeGrafter"/>
</dbReference>
<evidence type="ECO:0000256" key="4">
    <source>
        <dbReference type="ARBA" id="ARBA00023136"/>
    </source>
</evidence>
<dbReference type="GO" id="GO:0004364">
    <property type="term" value="F:glutathione transferase activity"/>
    <property type="evidence" value="ECO:0007669"/>
    <property type="project" value="TreeGrafter"/>
</dbReference>
<dbReference type="InterPro" id="IPR050997">
    <property type="entry name" value="MAPEG"/>
</dbReference>
<dbReference type="InterPro" id="IPR001129">
    <property type="entry name" value="Membr-assoc_MAPEG"/>
</dbReference>
<evidence type="ECO:0000256" key="3">
    <source>
        <dbReference type="ARBA" id="ARBA00022989"/>
    </source>
</evidence>
<dbReference type="AlphaFoldDB" id="A0AAE3KLQ7"/>
<dbReference type="SUPFAM" id="SSF161084">
    <property type="entry name" value="MAPEG domain-like"/>
    <property type="match status" value="1"/>
</dbReference>
<reference evidence="6" key="1">
    <citation type="submission" date="2022-06" db="EMBL/GenBank/DDBJ databases">
        <title>New cyanobacteria of genus Symplocastrum in benthos of Lake Baikal.</title>
        <authorList>
            <person name="Sorokovikova E."/>
            <person name="Tikhonova I."/>
            <person name="Krasnopeev A."/>
            <person name="Evseev P."/>
            <person name="Gladkikh A."/>
            <person name="Belykh O."/>
        </authorList>
    </citation>
    <scope>NUCLEOTIDE SEQUENCE</scope>
    <source>
        <strain evidence="6">BBK-W-15</strain>
    </source>
</reference>
<dbReference type="GO" id="GO:0016020">
    <property type="term" value="C:membrane"/>
    <property type="evidence" value="ECO:0007669"/>
    <property type="project" value="UniProtKB-SubCell"/>
</dbReference>
<gene>
    <name evidence="6" type="ORF">NJ959_05515</name>
</gene>
<dbReference type="RefSeq" id="WP_254010743.1">
    <property type="nucleotide sequence ID" value="NZ_JAMZMM010000032.1"/>
</dbReference>
<keyword evidence="2 5" id="KW-0812">Transmembrane</keyword>
<name>A0AAE3KLQ7_9CYAN</name>
<feature type="transmembrane region" description="Helical" evidence="5">
    <location>
        <begin position="107"/>
        <end position="133"/>
    </location>
</feature>
<feature type="transmembrane region" description="Helical" evidence="5">
    <location>
        <begin position="69"/>
        <end position="95"/>
    </location>
</feature>
<dbReference type="Gene3D" id="1.20.120.550">
    <property type="entry name" value="Membrane associated eicosanoid/glutathione metabolism-like domain"/>
    <property type="match status" value="1"/>
</dbReference>
<keyword evidence="7" id="KW-1185">Reference proteome</keyword>
<feature type="transmembrane region" description="Helical" evidence="5">
    <location>
        <begin position="7"/>
        <end position="28"/>
    </location>
</feature>